<sequence>MLIKRVNKIKNFGIFKDFSWDAAVPDFNVFNLTYGWNYSGKTTLSRVFRCFEMGQMHHDYPSAVFEVEYLDGTKYSTTTFPQKLSIKVFNSDFVVENLRWNEGLLPIFLLGEENIQLQEDLKKEKIQFADFTKIQNDFTEQKIDLETKISNALTSKAKDIKLLLSLPVFDKRHLQQEIDGLPSDHSSVVLKDSEVSNLITKYKSVDKKNPINELNISVPDIQSLYETIK</sequence>
<organism evidence="2 3">
    <name type="scientific">Geobacter argillaceus</name>
    <dbReference type="NCBI Taxonomy" id="345631"/>
    <lineage>
        <taxon>Bacteria</taxon>
        <taxon>Pseudomonadati</taxon>
        <taxon>Thermodesulfobacteriota</taxon>
        <taxon>Desulfuromonadia</taxon>
        <taxon>Geobacterales</taxon>
        <taxon>Geobacteraceae</taxon>
        <taxon>Geobacter</taxon>
    </lineage>
</organism>
<dbReference type="RefSeq" id="WP_145026103.1">
    <property type="nucleotide sequence ID" value="NZ_VLLN01000046.1"/>
</dbReference>
<proteinExistence type="predicted"/>
<accession>A0A562V613</accession>
<dbReference type="OrthoDB" id="9795565at2"/>
<dbReference type="Proteomes" id="UP000319449">
    <property type="component" value="Unassembled WGS sequence"/>
</dbReference>
<feature type="domain" description="Protein CR006 P-loop" evidence="1">
    <location>
        <begin position="11"/>
        <end position="223"/>
    </location>
</feature>
<dbReference type="AlphaFoldDB" id="A0A562V613"/>
<gene>
    <name evidence="2" type="ORF">JN12_03964</name>
</gene>
<dbReference type="InterPro" id="IPR026866">
    <property type="entry name" value="CR006_AAA"/>
</dbReference>
<comment type="caution">
    <text evidence="2">The sequence shown here is derived from an EMBL/GenBank/DDBJ whole genome shotgun (WGS) entry which is preliminary data.</text>
</comment>
<reference evidence="2 3" key="1">
    <citation type="submission" date="2019-07" db="EMBL/GenBank/DDBJ databases">
        <title>Genomic Encyclopedia of Archaeal and Bacterial Type Strains, Phase II (KMG-II): from individual species to whole genera.</title>
        <authorList>
            <person name="Goeker M."/>
        </authorList>
    </citation>
    <scope>NUCLEOTIDE SEQUENCE [LARGE SCALE GENOMIC DNA]</scope>
    <source>
        <strain evidence="2 3">ATCC BAA-1139</strain>
    </source>
</reference>
<dbReference type="EMBL" id="VLLN01000046">
    <property type="protein sequence ID" value="TWJ13187.1"/>
    <property type="molecule type" value="Genomic_DNA"/>
</dbReference>
<name>A0A562V613_9BACT</name>
<evidence type="ECO:0000313" key="3">
    <source>
        <dbReference type="Proteomes" id="UP000319449"/>
    </source>
</evidence>
<dbReference type="Pfam" id="PF13166">
    <property type="entry name" value="AAA_13"/>
    <property type="match status" value="1"/>
</dbReference>
<evidence type="ECO:0000259" key="1">
    <source>
        <dbReference type="Pfam" id="PF13166"/>
    </source>
</evidence>
<keyword evidence="3" id="KW-1185">Reference proteome</keyword>
<protein>
    <submittedName>
        <fullName evidence="2">AAA domain-containing protein</fullName>
    </submittedName>
</protein>
<evidence type="ECO:0000313" key="2">
    <source>
        <dbReference type="EMBL" id="TWJ13187.1"/>
    </source>
</evidence>